<dbReference type="Gene3D" id="3.30.70.580">
    <property type="entry name" value="Pseudouridine synthase I, catalytic domain, N-terminal subdomain"/>
    <property type="match status" value="1"/>
</dbReference>
<sequence>MNFTSKIHDIIIYKLKQRVIFLEERLQKFLARSGIASRRKCEELIKEGTIKVNGVTVTDMGIKIDSKKDVISYKDKVITINGEKVYIILNKPCGYITTTKEQFNRKKVTDLISGISIRVYPVGRLDYDTSGLLILTNDGDLTYKLTHPAHEVNKTYIAEVIGIPDESKLDKLRQGIPIEDYVTSPAQVNIIDKNKSTAILEITIHEGKNRQVRKMCSAIGHEVKNLKRAAIGNLKLNDLALGKWRYLSEEEINYLRTL</sequence>
<keyword evidence="2 4" id="KW-0694">RNA-binding</keyword>
<dbReference type="CDD" id="cd00165">
    <property type="entry name" value="S4"/>
    <property type="match status" value="1"/>
</dbReference>
<dbReference type="InterPro" id="IPR042092">
    <property type="entry name" value="PsdUridine_s_RsuA/RluB/E/F_cat"/>
</dbReference>
<dbReference type="GO" id="GO:0003723">
    <property type="term" value="F:RNA binding"/>
    <property type="evidence" value="ECO:0007669"/>
    <property type="project" value="UniProtKB-KW"/>
</dbReference>
<dbReference type="PROSITE" id="PS01149">
    <property type="entry name" value="PSI_RSU"/>
    <property type="match status" value="1"/>
</dbReference>
<dbReference type="Pfam" id="PF00849">
    <property type="entry name" value="PseudoU_synth_2"/>
    <property type="match status" value="1"/>
</dbReference>
<evidence type="ECO:0000313" key="7">
    <source>
        <dbReference type="EMBL" id="KPU44865.1"/>
    </source>
</evidence>
<evidence type="ECO:0000256" key="1">
    <source>
        <dbReference type="ARBA" id="ARBA00008348"/>
    </source>
</evidence>
<proteinExistence type="inferred from homology"/>
<evidence type="ECO:0000256" key="3">
    <source>
        <dbReference type="ARBA" id="ARBA00023235"/>
    </source>
</evidence>
<dbReference type="InterPro" id="IPR018496">
    <property type="entry name" value="PsdUridine_synth_RsuA/RluB_CS"/>
</dbReference>
<dbReference type="InterPro" id="IPR050343">
    <property type="entry name" value="RsuA_PseudoU_synthase"/>
</dbReference>
<keyword evidence="3 5" id="KW-0413">Isomerase</keyword>
<evidence type="ECO:0000256" key="4">
    <source>
        <dbReference type="PROSITE-ProRule" id="PRU00182"/>
    </source>
</evidence>
<dbReference type="OrthoDB" id="9807213at2"/>
<dbReference type="Gene3D" id="3.30.70.1560">
    <property type="entry name" value="Alpha-L RNA-binding motif"/>
    <property type="match status" value="1"/>
</dbReference>
<dbReference type="SUPFAM" id="SSF55174">
    <property type="entry name" value="Alpha-L RNA-binding motif"/>
    <property type="match status" value="1"/>
</dbReference>
<dbReference type="InterPro" id="IPR036986">
    <property type="entry name" value="S4_RNA-bd_sf"/>
</dbReference>
<dbReference type="InterPro" id="IPR020094">
    <property type="entry name" value="TruA/RsuA/RluB/E/F_N"/>
</dbReference>
<dbReference type="FunFam" id="3.10.290.10:FF:000003">
    <property type="entry name" value="Pseudouridine synthase"/>
    <property type="match status" value="1"/>
</dbReference>
<dbReference type="SMART" id="SM00363">
    <property type="entry name" value="S4"/>
    <property type="match status" value="1"/>
</dbReference>
<dbReference type="EC" id="5.4.99.-" evidence="5"/>
<comment type="caution">
    <text evidence="7">The sequence shown here is derived from an EMBL/GenBank/DDBJ whole genome shotgun (WGS) entry which is preliminary data.</text>
</comment>
<evidence type="ECO:0000256" key="2">
    <source>
        <dbReference type="ARBA" id="ARBA00022884"/>
    </source>
</evidence>
<dbReference type="Pfam" id="PF01479">
    <property type="entry name" value="S4"/>
    <property type="match status" value="1"/>
</dbReference>
<dbReference type="STRING" id="36849.OXPF_13430"/>
<protein>
    <recommendedName>
        <fullName evidence="5">Pseudouridine synthase</fullName>
        <ecNumber evidence="5">5.4.99.-</ecNumber>
    </recommendedName>
</protein>
<dbReference type="GO" id="GO:0120159">
    <property type="term" value="F:rRNA pseudouridine synthase activity"/>
    <property type="evidence" value="ECO:0007669"/>
    <property type="project" value="UniProtKB-ARBA"/>
</dbReference>
<dbReference type="GO" id="GO:0005829">
    <property type="term" value="C:cytosol"/>
    <property type="evidence" value="ECO:0007669"/>
    <property type="project" value="UniProtKB-ARBA"/>
</dbReference>
<dbReference type="CDD" id="cd02870">
    <property type="entry name" value="PseudoU_synth_RsuA_like"/>
    <property type="match status" value="1"/>
</dbReference>
<feature type="domain" description="RNA-binding S4" evidence="6">
    <location>
        <begin position="24"/>
        <end position="88"/>
    </location>
</feature>
<dbReference type="InterPro" id="IPR000748">
    <property type="entry name" value="PsdUridine_synth_RsuA/RluB/E/F"/>
</dbReference>
<dbReference type="InterPro" id="IPR020103">
    <property type="entry name" value="PsdUridine_synth_cat_dom_sf"/>
</dbReference>
<dbReference type="SUPFAM" id="SSF55120">
    <property type="entry name" value="Pseudouridine synthase"/>
    <property type="match status" value="1"/>
</dbReference>
<dbReference type="AlphaFoldDB" id="A0A0P8YYJ5"/>
<dbReference type="Gene3D" id="3.10.290.10">
    <property type="entry name" value="RNA-binding S4 domain"/>
    <property type="match status" value="1"/>
</dbReference>
<dbReference type="PROSITE" id="PS50889">
    <property type="entry name" value="S4"/>
    <property type="match status" value="1"/>
</dbReference>
<organism evidence="7 8">
    <name type="scientific">Oxobacter pfennigii</name>
    <dbReference type="NCBI Taxonomy" id="36849"/>
    <lineage>
        <taxon>Bacteria</taxon>
        <taxon>Bacillati</taxon>
        <taxon>Bacillota</taxon>
        <taxon>Clostridia</taxon>
        <taxon>Eubacteriales</taxon>
        <taxon>Clostridiaceae</taxon>
        <taxon>Oxobacter</taxon>
    </lineage>
</organism>
<evidence type="ECO:0000259" key="6">
    <source>
        <dbReference type="SMART" id="SM00363"/>
    </source>
</evidence>
<dbReference type="EMBL" id="LKET01000028">
    <property type="protein sequence ID" value="KPU44865.1"/>
    <property type="molecule type" value="Genomic_DNA"/>
</dbReference>
<dbReference type="NCBIfam" id="TIGR00093">
    <property type="entry name" value="pseudouridine synthase"/>
    <property type="match status" value="1"/>
</dbReference>
<dbReference type="PANTHER" id="PTHR47683:SF2">
    <property type="entry name" value="RNA-BINDING S4 DOMAIN-CONTAINING PROTEIN"/>
    <property type="match status" value="1"/>
</dbReference>
<dbReference type="PANTHER" id="PTHR47683">
    <property type="entry name" value="PSEUDOURIDINE SYNTHASE FAMILY PROTEIN-RELATED"/>
    <property type="match status" value="1"/>
</dbReference>
<dbReference type="FunFam" id="3.30.70.1560:FF:000001">
    <property type="entry name" value="Pseudouridine synthase"/>
    <property type="match status" value="1"/>
</dbReference>
<keyword evidence="8" id="KW-1185">Reference proteome</keyword>
<dbReference type="InterPro" id="IPR002942">
    <property type="entry name" value="S4_RNA-bd"/>
</dbReference>
<comment type="similarity">
    <text evidence="1 5">Belongs to the pseudouridine synthase RsuA family.</text>
</comment>
<dbReference type="GO" id="GO:0000455">
    <property type="term" value="P:enzyme-directed rRNA pseudouridine synthesis"/>
    <property type="evidence" value="ECO:0007669"/>
    <property type="project" value="UniProtKB-ARBA"/>
</dbReference>
<reference evidence="7 8" key="1">
    <citation type="submission" date="2015-09" db="EMBL/GenBank/DDBJ databases">
        <title>Genome sequence of Oxobacter pfennigii DSM 3222.</title>
        <authorList>
            <person name="Poehlein A."/>
            <person name="Bengelsdorf F.R."/>
            <person name="Schiel-Bengelsdorf B."/>
            <person name="Duerre P."/>
            <person name="Daniel R."/>
        </authorList>
    </citation>
    <scope>NUCLEOTIDE SEQUENCE [LARGE SCALE GENOMIC DNA]</scope>
    <source>
        <strain evidence="7 8">DSM 3222</strain>
    </source>
</reference>
<evidence type="ECO:0000313" key="8">
    <source>
        <dbReference type="Proteomes" id="UP000050326"/>
    </source>
</evidence>
<dbReference type="Proteomes" id="UP000050326">
    <property type="component" value="Unassembled WGS sequence"/>
</dbReference>
<accession>A0A0P8YYJ5</accession>
<gene>
    <name evidence="7" type="primary">rluB_1</name>
    <name evidence="7" type="ORF">OXPF_13430</name>
</gene>
<dbReference type="InterPro" id="IPR006145">
    <property type="entry name" value="PsdUridine_synth_RsuA/RluA"/>
</dbReference>
<name>A0A0P8YYJ5_9CLOT</name>
<evidence type="ECO:0000256" key="5">
    <source>
        <dbReference type="RuleBase" id="RU003887"/>
    </source>
</evidence>
<dbReference type="PATRIC" id="fig|36849.3.peg.1429"/>